<evidence type="ECO:0000313" key="5">
    <source>
        <dbReference type="Proteomes" id="UP000006061"/>
    </source>
</evidence>
<dbReference type="GO" id="GO:0016491">
    <property type="term" value="F:oxidoreductase activity"/>
    <property type="evidence" value="ECO:0007669"/>
    <property type="project" value="UniProtKB-KW"/>
</dbReference>
<gene>
    <name evidence="4" type="ordered locus">Anamo_1322</name>
</gene>
<sequence>MGKPVIGITIGDPAGVGPEVTLKAFKNRKMFDMCIPVVIGDINVIKKAATIVGYDSEINLIEDTDQCKEGKLNLLSLDNVDFDYRFGSIQPECGRVAFEYIKTGIELALAGNIDAVVTAPIHKEALNLAGFHYSGHTEIFADLTKTKDYAMMLASEPLKVIHVSTHVSLRKACDMVKQERVYKVIKLAYEGIKGLGVQAPRIAVAGLNPHAGETGLFGDEEIKEIIPAVERAKQEGFNVTGPLPPDTIFLHCKEGKYDIAVVMYHDQGHIPLKLLDFMGGVNITVGLPIIRTSVDHGTAFGKAGKGTADETSMIKAIETAVQFAINRQGD</sequence>
<dbReference type="Pfam" id="PF04166">
    <property type="entry name" value="PdxA"/>
    <property type="match status" value="1"/>
</dbReference>
<dbReference type="GO" id="GO:0051287">
    <property type="term" value="F:NAD binding"/>
    <property type="evidence" value="ECO:0007669"/>
    <property type="project" value="InterPro"/>
</dbReference>
<evidence type="ECO:0000256" key="3">
    <source>
        <dbReference type="ARBA" id="ARBA00023027"/>
    </source>
</evidence>
<dbReference type="AlphaFoldDB" id="I4BXC4"/>
<keyword evidence="2" id="KW-0560">Oxidoreductase</keyword>
<dbReference type="InterPro" id="IPR005255">
    <property type="entry name" value="PdxA_fam"/>
</dbReference>
<dbReference type="eggNOG" id="COG1995">
    <property type="taxonomic scope" value="Bacteria"/>
</dbReference>
<organism evidence="4 5">
    <name type="scientific">Acetomicrobium mobile (strain ATCC BAA-54 / DSM 13181 / JCM 12221 / NGA)</name>
    <name type="common">Anaerobaculum mobile</name>
    <dbReference type="NCBI Taxonomy" id="891968"/>
    <lineage>
        <taxon>Bacteria</taxon>
        <taxon>Thermotogati</taxon>
        <taxon>Synergistota</taxon>
        <taxon>Synergistia</taxon>
        <taxon>Synergistales</taxon>
        <taxon>Acetomicrobiaceae</taxon>
        <taxon>Acetomicrobium</taxon>
    </lineage>
</organism>
<evidence type="ECO:0000313" key="4">
    <source>
        <dbReference type="EMBL" id="AFM21931.1"/>
    </source>
</evidence>
<proteinExistence type="predicted"/>
<evidence type="ECO:0000256" key="2">
    <source>
        <dbReference type="ARBA" id="ARBA00023002"/>
    </source>
</evidence>
<dbReference type="PATRIC" id="fig|891968.3.peg.1318"/>
<dbReference type="SUPFAM" id="SSF53659">
    <property type="entry name" value="Isocitrate/Isopropylmalate dehydrogenase-like"/>
    <property type="match status" value="1"/>
</dbReference>
<dbReference type="GO" id="GO:0046872">
    <property type="term" value="F:metal ion binding"/>
    <property type="evidence" value="ECO:0007669"/>
    <property type="project" value="UniProtKB-KW"/>
</dbReference>
<keyword evidence="5" id="KW-1185">Reference proteome</keyword>
<reference evidence="5" key="1">
    <citation type="journal article" date="2013" name="Stand. Genomic Sci.">
        <title>Complete genome sequence of the moderate thermophile Anaerobaculum mobile type strain (NGA(T)).</title>
        <authorList>
            <person name="Mavromatis K."/>
            <person name="Stackebrandt E."/>
            <person name="Held B."/>
            <person name="Lapidus A."/>
            <person name="Nolan M."/>
            <person name="Lucas S."/>
            <person name="Hammon N."/>
            <person name="Deshpande S."/>
            <person name="Cheng J.F."/>
            <person name="Tapia R."/>
            <person name="Goodwin L.A."/>
            <person name="Pitluck S."/>
            <person name="Liolios K."/>
            <person name="Pagani I."/>
            <person name="Ivanova N."/>
            <person name="Mikhailova N."/>
            <person name="Huntemann M."/>
            <person name="Pati A."/>
            <person name="Chen A."/>
            <person name="Palaniappan K."/>
            <person name="Land M."/>
            <person name="Rohde M."/>
            <person name="Spring S."/>
            <person name="Goker M."/>
            <person name="Woyke T."/>
            <person name="Detter J.C."/>
            <person name="Bristow J."/>
            <person name="Eisen J.A."/>
            <person name="Markowitz V."/>
            <person name="Hugenholtz P."/>
            <person name="Klenk H.P."/>
            <person name="Kyrpides N.C."/>
        </authorList>
    </citation>
    <scope>NUCLEOTIDE SEQUENCE</scope>
    <source>
        <strain evidence="5">ATCC BAA-54 / DSM 13181 / NGA</strain>
    </source>
</reference>
<protein>
    <submittedName>
        <fullName evidence="4">4-hydroxythreonine-4-phosphate dehydrogenase</fullName>
    </submittedName>
</protein>
<dbReference type="Proteomes" id="UP000006061">
    <property type="component" value="Chromosome"/>
</dbReference>
<dbReference type="EMBL" id="CP003198">
    <property type="protein sequence ID" value="AFM21931.1"/>
    <property type="molecule type" value="Genomic_DNA"/>
</dbReference>
<dbReference type="HOGENOM" id="CLU_040168_0_1_0"/>
<dbReference type="Gene3D" id="3.40.718.10">
    <property type="entry name" value="Isopropylmalate Dehydrogenase"/>
    <property type="match status" value="1"/>
</dbReference>
<dbReference type="STRING" id="891968.Anamo_1322"/>
<name>I4BXC4_ACEMN</name>
<dbReference type="NCBIfam" id="TIGR00557">
    <property type="entry name" value="pdxA"/>
    <property type="match status" value="1"/>
</dbReference>
<keyword evidence="1" id="KW-0479">Metal-binding</keyword>
<evidence type="ECO:0000256" key="1">
    <source>
        <dbReference type="ARBA" id="ARBA00022723"/>
    </source>
</evidence>
<dbReference type="PANTHER" id="PTHR30004:SF6">
    <property type="entry name" value="D-THREONATE 4-PHOSPHATE DEHYDROGENASE"/>
    <property type="match status" value="1"/>
</dbReference>
<dbReference type="KEGG" id="amo:Anamo_1322"/>
<dbReference type="PANTHER" id="PTHR30004">
    <property type="entry name" value="4-HYDROXYTHREONINE-4-PHOSPHATE DEHYDROGENASE"/>
    <property type="match status" value="1"/>
</dbReference>
<accession>I4BXC4</accession>
<keyword evidence="3" id="KW-0520">NAD</keyword>